<evidence type="ECO:0000313" key="3">
    <source>
        <dbReference type="Proteomes" id="UP000181901"/>
    </source>
</evidence>
<organism evidence="2 3">
    <name type="scientific">Pseudodesulfovibrio hydrargyri</name>
    <dbReference type="NCBI Taxonomy" id="2125990"/>
    <lineage>
        <taxon>Bacteria</taxon>
        <taxon>Pseudomonadati</taxon>
        <taxon>Thermodesulfobacteriota</taxon>
        <taxon>Desulfovibrionia</taxon>
        <taxon>Desulfovibrionales</taxon>
        <taxon>Desulfovibrionaceae</taxon>
    </lineage>
</organism>
<keyword evidence="3" id="KW-1185">Reference proteome</keyword>
<sequence>MKNVLIVVDKSESSLWLAYYAMGLTRRMAVNVSILLVVDEEIDGRAGDNEEWIGSPEKRLESILAEGRSEGTRLDYYVVRGRMEEEIPKFIRENSVTKLFIGAPPSGRRSLYLKLMRVIDAVNTTTRCEVEVVQKVSAHGKRR</sequence>
<proteinExistence type="predicted"/>
<dbReference type="EMBL" id="LKAQ01000001">
    <property type="protein sequence ID" value="OIQ52378.1"/>
    <property type="molecule type" value="Genomic_DNA"/>
</dbReference>
<dbReference type="Proteomes" id="UP000181901">
    <property type="component" value="Unassembled WGS sequence"/>
</dbReference>
<dbReference type="AlphaFoldDB" id="A0A1J5N292"/>
<dbReference type="Gene3D" id="3.40.50.620">
    <property type="entry name" value="HUPs"/>
    <property type="match status" value="1"/>
</dbReference>
<accession>A0A1J5N292</accession>
<dbReference type="SUPFAM" id="SSF52402">
    <property type="entry name" value="Adenine nucleotide alpha hydrolases-like"/>
    <property type="match status" value="1"/>
</dbReference>
<evidence type="ECO:0000313" key="2">
    <source>
        <dbReference type="EMBL" id="OIQ52378.1"/>
    </source>
</evidence>
<dbReference type="InterPro" id="IPR014729">
    <property type="entry name" value="Rossmann-like_a/b/a_fold"/>
</dbReference>
<gene>
    <name evidence="2" type="ORF">BerOc1_00854</name>
</gene>
<feature type="domain" description="UspA" evidence="1">
    <location>
        <begin position="1"/>
        <end position="133"/>
    </location>
</feature>
<dbReference type="OrthoDB" id="5455886at2"/>
<comment type="caution">
    <text evidence="2">The sequence shown here is derived from an EMBL/GenBank/DDBJ whole genome shotgun (WGS) entry which is preliminary data.</text>
</comment>
<reference evidence="2 3" key="1">
    <citation type="submission" date="2015-09" db="EMBL/GenBank/DDBJ databases">
        <title>Genome of Desulfovibrio dechloracetivorans BerOc1, a mercury methylating strain isolated from highly hydrocarbons and metals contaminated coastal sediments.</title>
        <authorList>
            <person name="Goni Urriza M."/>
            <person name="Gassie C."/>
            <person name="Bouchez O."/>
            <person name="Klopp C."/>
            <person name="Ranchou-Peyruse A."/>
            <person name="Remy G."/>
        </authorList>
    </citation>
    <scope>NUCLEOTIDE SEQUENCE [LARGE SCALE GENOMIC DNA]</scope>
    <source>
        <strain evidence="2 3">BerOc1</strain>
    </source>
</reference>
<protein>
    <submittedName>
        <fullName evidence="2">Universal stress protein family protein</fullName>
    </submittedName>
</protein>
<dbReference type="Pfam" id="PF00582">
    <property type="entry name" value="Usp"/>
    <property type="match status" value="1"/>
</dbReference>
<dbReference type="InterPro" id="IPR006016">
    <property type="entry name" value="UspA"/>
</dbReference>
<dbReference type="RefSeq" id="WP_071544438.1">
    <property type="nucleotide sequence ID" value="NZ_LKAQ01000001.1"/>
</dbReference>
<name>A0A1J5N292_9BACT</name>
<evidence type="ECO:0000259" key="1">
    <source>
        <dbReference type="Pfam" id="PF00582"/>
    </source>
</evidence>